<protein>
    <recommendedName>
        <fullName evidence="4">BTB domain-containing protein</fullName>
    </recommendedName>
</protein>
<evidence type="ECO:0000256" key="2">
    <source>
        <dbReference type="PROSITE-ProRule" id="PRU00235"/>
    </source>
</evidence>
<dbReference type="InterPro" id="IPR000210">
    <property type="entry name" value="BTB/POZ_dom"/>
</dbReference>
<dbReference type="EMBL" id="JAZGUE010000005">
    <property type="protein sequence ID" value="KAL2266049.1"/>
    <property type="molecule type" value="Genomic_DNA"/>
</dbReference>
<feature type="compositionally biased region" description="Low complexity" evidence="3">
    <location>
        <begin position="203"/>
        <end position="216"/>
    </location>
</feature>
<feature type="compositionally biased region" description="Pro residues" evidence="3">
    <location>
        <begin position="1470"/>
        <end position="1486"/>
    </location>
</feature>
<dbReference type="InterPro" id="IPR000408">
    <property type="entry name" value="Reg_chr_condens"/>
</dbReference>
<dbReference type="SUPFAM" id="SSF48403">
    <property type="entry name" value="Ankyrin repeat"/>
    <property type="match status" value="1"/>
</dbReference>
<name>A0ABR4D6R0_9PEZI</name>
<dbReference type="PANTHER" id="PTHR22872">
    <property type="entry name" value="BTK-BINDING PROTEIN-RELATED"/>
    <property type="match status" value="1"/>
</dbReference>
<feature type="region of interest" description="Disordered" evidence="3">
    <location>
        <begin position="1258"/>
        <end position="1298"/>
    </location>
</feature>
<organism evidence="5 6">
    <name type="scientific">Remersonia thermophila</name>
    <dbReference type="NCBI Taxonomy" id="72144"/>
    <lineage>
        <taxon>Eukaryota</taxon>
        <taxon>Fungi</taxon>
        <taxon>Dikarya</taxon>
        <taxon>Ascomycota</taxon>
        <taxon>Pezizomycotina</taxon>
        <taxon>Sordariomycetes</taxon>
        <taxon>Sordariomycetidae</taxon>
        <taxon>Sordariales</taxon>
        <taxon>Sordariales incertae sedis</taxon>
        <taxon>Remersonia</taxon>
    </lineage>
</organism>
<dbReference type="PROSITE" id="PS50097">
    <property type="entry name" value="BTB"/>
    <property type="match status" value="1"/>
</dbReference>
<comment type="caution">
    <text evidence="5">The sequence shown here is derived from an EMBL/GenBank/DDBJ whole genome shotgun (WGS) entry which is preliminary data.</text>
</comment>
<dbReference type="Pfam" id="PF13637">
    <property type="entry name" value="Ank_4"/>
    <property type="match status" value="1"/>
</dbReference>
<accession>A0ABR4D6R0</accession>
<dbReference type="Pfam" id="PF00651">
    <property type="entry name" value="BTB"/>
    <property type="match status" value="1"/>
</dbReference>
<dbReference type="InterPro" id="IPR009091">
    <property type="entry name" value="RCC1/BLIP-II"/>
</dbReference>
<dbReference type="PROSITE" id="PS50012">
    <property type="entry name" value="RCC1_3"/>
    <property type="match status" value="2"/>
</dbReference>
<feature type="compositionally biased region" description="Low complexity" evidence="3">
    <location>
        <begin position="1446"/>
        <end position="1464"/>
    </location>
</feature>
<feature type="compositionally biased region" description="Basic residues" evidence="3">
    <location>
        <begin position="217"/>
        <end position="230"/>
    </location>
</feature>
<dbReference type="Proteomes" id="UP001600064">
    <property type="component" value="Unassembled WGS sequence"/>
</dbReference>
<dbReference type="Gene3D" id="3.30.710.10">
    <property type="entry name" value="Potassium Channel Kv1.1, Chain A"/>
    <property type="match status" value="2"/>
</dbReference>
<feature type="compositionally biased region" description="Low complexity" evidence="3">
    <location>
        <begin position="1350"/>
        <end position="1359"/>
    </location>
</feature>
<feature type="compositionally biased region" description="Basic and acidic residues" evidence="3">
    <location>
        <begin position="1574"/>
        <end position="1590"/>
    </location>
</feature>
<keyword evidence="6" id="KW-1185">Reference proteome</keyword>
<feature type="region of interest" description="Disordered" evidence="3">
    <location>
        <begin position="1211"/>
        <end position="1244"/>
    </location>
</feature>
<dbReference type="InterPro" id="IPR036770">
    <property type="entry name" value="Ankyrin_rpt-contain_sf"/>
</dbReference>
<evidence type="ECO:0000313" key="6">
    <source>
        <dbReference type="Proteomes" id="UP001600064"/>
    </source>
</evidence>
<keyword evidence="1" id="KW-0677">Repeat</keyword>
<reference evidence="5 6" key="1">
    <citation type="journal article" date="2024" name="Commun. Biol.">
        <title>Comparative genomic analysis of thermophilic fungi reveals convergent evolutionary adaptations and gene losses.</title>
        <authorList>
            <person name="Steindorff A.S."/>
            <person name="Aguilar-Pontes M.V."/>
            <person name="Robinson A.J."/>
            <person name="Andreopoulos B."/>
            <person name="LaButti K."/>
            <person name="Kuo A."/>
            <person name="Mondo S."/>
            <person name="Riley R."/>
            <person name="Otillar R."/>
            <person name="Haridas S."/>
            <person name="Lipzen A."/>
            <person name="Grimwood J."/>
            <person name="Schmutz J."/>
            <person name="Clum A."/>
            <person name="Reid I.D."/>
            <person name="Moisan M.C."/>
            <person name="Butler G."/>
            <person name="Nguyen T.T.M."/>
            <person name="Dewar K."/>
            <person name="Conant G."/>
            <person name="Drula E."/>
            <person name="Henrissat B."/>
            <person name="Hansel C."/>
            <person name="Singer S."/>
            <person name="Hutchinson M.I."/>
            <person name="de Vries R.P."/>
            <person name="Natvig D.O."/>
            <person name="Powell A.J."/>
            <person name="Tsang A."/>
            <person name="Grigoriev I.V."/>
        </authorList>
    </citation>
    <scope>NUCLEOTIDE SEQUENCE [LARGE SCALE GENOMIC DNA]</scope>
    <source>
        <strain evidence="5 6">ATCC 22073</strain>
    </source>
</reference>
<evidence type="ECO:0000256" key="1">
    <source>
        <dbReference type="ARBA" id="ARBA00022737"/>
    </source>
</evidence>
<dbReference type="GeneID" id="98126642"/>
<evidence type="ECO:0000313" key="5">
    <source>
        <dbReference type="EMBL" id="KAL2266049.1"/>
    </source>
</evidence>
<evidence type="ECO:0000259" key="4">
    <source>
        <dbReference type="PROSITE" id="PS50097"/>
    </source>
</evidence>
<proteinExistence type="predicted"/>
<feature type="compositionally biased region" description="Low complexity" evidence="3">
    <location>
        <begin position="1263"/>
        <end position="1289"/>
    </location>
</feature>
<feature type="region of interest" description="Disordered" evidence="3">
    <location>
        <begin position="1325"/>
        <end position="1503"/>
    </location>
</feature>
<feature type="region of interest" description="Disordered" evidence="3">
    <location>
        <begin position="28"/>
        <end position="72"/>
    </location>
</feature>
<dbReference type="InterPro" id="IPR002110">
    <property type="entry name" value="Ankyrin_rpt"/>
</dbReference>
<feature type="region of interest" description="Disordered" evidence="3">
    <location>
        <begin position="184"/>
        <end position="255"/>
    </location>
</feature>
<feature type="compositionally biased region" description="Basic and acidic residues" evidence="3">
    <location>
        <begin position="1360"/>
        <end position="1374"/>
    </location>
</feature>
<dbReference type="Gene3D" id="2.130.10.30">
    <property type="entry name" value="Regulator of chromosome condensation 1/beta-lactamase-inhibitor protein II"/>
    <property type="match status" value="1"/>
</dbReference>
<dbReference type="RefSeq" id="XP_070864776.1">
    <property type="nucleotide sequence ID" value="XM_071011998.1"/>
</dbReference>
<feature type="repeat" description="RCC1" evidence="2">
    <location>
        <begin position="344"/>
        <end position="396"/>
    </location>
</feature>
<dbReference type="SUPFAM" id="SSF54695">
    <property type="entry name" value="POZ domain"/>
    <property type="match status" value="1"/>
</dbReference>
<evidence type="ECO:0000256" key="3">
    <source>
        <dbReference type="SAM" id="MobiDB-lite"/>
    </source>
</evidence>
<sequence>MTHLLWKCYVEDDVDRFRALLAPGGPLPGRSSGLASAPGVGSSPGHGTSPRAVAKSRRPQGPGHAPLGRHEVNSRDHAGLTLLLRAASSTSESAVAFVEALLEHPAIDIYVQDPESGWNALHRALYAGNISIARMLLKKEQRDLAAHTASLHRVGQLIKTKDHEGNSPFDLYHSTIGERSLRELAERGRGDAESDSDDDGASLDRGLSRSSSSSSRSRSRRRRRIRHRSSSRSNREKSSSSNSSGENPGGLAGEDLYAFGSNKNLSLGFADEDDRHFPERVSLRRPEDLVHQFYRTHLQQVGEDAPVSQDLARIPTLVRNPPLLIRDVVLAKLHSAVLTEDPVSNLYVCGVGRGGRLGLGDENTRFTYTPVQGPLADKRIVQVALGQDHSMAVDSSGSLWTWGRNAQCQLGYALPPPPTKDQDPISTVPRQVFGPLKKEIIVGVAASAIHSVAHTATSLYCWGKNVGQLALMDADSRSLELQQTPRKVAASLITSPIVMASAIDKATTVLLQNHTVCVFTAYGYHIVKFPFATLDLAGHIKLSGRHDPTWNQISYITSGGETIAALTKRGDLFTMSLDHKTDTDAPTGSTTNPSKIKSAVTQPQCIWSARKDGVRSVGVAEHGSVIVSTRSGAVWRRVKRSKAKDASSGPGESKRKDYKFQRVPCISRIAAVRASAYGAFAAIRKDSDIMKDQLQVRPQSLWDDVAPLSCLRGFKASEPQDKQDEAWKFWRPDKALELRLGTVAYEVLKSSDIDADMARHLASWSLQNDPLNVAVCTSSSPGVSIPVHGWLLAARSPVLRSALAQFRKTGLCEHEAFRIVADANGNNGPALICFHGLDLVSVLNLVLFAYEDRVIPVWNFTGLVPALAYRYRHIRQEVMRLATRLGMPNLEAAARLQVETKRCMDRDFQSAVKDRRFFSDGDALLVLDGAAEVPVHTALVCQRSPWFKGLFFGRSRGMWLAGRRAEASDGRIKIDLGHADPEAFSYVLRYLYGDCGAAMFDSAACDSVEDFMDLIMEVMYIADYLMLDRLSQICQRVMGQFANIRNIAHLLNAISPVAVTEFKDVGLEYVCLQLETLLENHLLDELDEHLLRELDKVVRGNQAAQSPFVRSGRAEDGLHERYPWLAEEIDEERQIRLKEMAFKALKEEERRLAASAGAKTRYGSPEDNGPATPTPDRFRKALRTEQQKEPSSPSLRPKESLGELIFNMDEETSPVASSSARNRRPEAALEPETTPSLGSSWKGAGKRVRINLWASPSASLDGTAQTPSKSAAAAPATSPDASATTPSKAGQPWATTALPTAKLDLRDIIRSESEKTNHSALTAGLAAQAAAPPKPVQQHKLSQKEKKRQQQAALAALREAQAEAPKKAWERGADEPSAGPWKSVGKTRAADADAGKKLLSPNSAAGPHTLPKPPGGSSSSSTSQSIPIHGRNASPDTRFAGQQRSTPTSITHAAAPTTPARVTPHQAQRQPPPPPAPPAPPAPSSPLVPHSKVYIPRETRPDPAAGLFRMEDIMTQETHAKLAVQEAAAAARKRSLQEIQEEQAFQEWWDAESKRVMEEEERRLERERLRELERERGRGRGGRGEEEGRGGEGASNCKEAEMGRVLRVGVREAMGMLGVGAAVLGSVEELPAVVGGAGGDAADAAGMLATPTTAAKATTSTTTTRPLRAGMARGAVHTPAAAPTITGGEERVGRAMDMVMGGEEEGRMRRCQHRQRQQHRQRRHEHVGAQVVRTIFPFRYKSSHRDEVVMPCREAGKCSITMFCTYGCDGVGMSHI</sequence>
<gene>
    <name evidence="5" type="ORF">VTJ83DRAFT_5401</name>
</gene>
<dbReference type="SMART" id="SM00225">
    <property type="entry name" value="BTB"/>
    <property type="match status" value="1"/>
</dbReference>
<dbReference type="SUPFAM" id="SSF50985">
    <property type="entry name" value="RCC1/BLIP-II"/>
    <property type="match status" value="1"/>
</dbReference>
<dbReference type="SMART" id="SM00248">
    <property type="entry name" value="ANK"/>
    <property type="match status" value="2"/>
</dbReference>
<dbReference type="InterPro" id="IPR051625">
    <property type="entry name" value="Signaling_Regulatory_Domain"/>
</dbReference>
<dbReference type="InterPro" id="IPR011333">
    <property type="entry name" value="SKP1/BTB/POZ_sf"/>
</dbReference>
<feature type="domain" description="BTB" evidence="4">
    <location>
        <begin position="921"/>
        <end position="992"/>
    </location>
</feature>
<feature type="region of interest" description="Disordered" evidence="3">
    <location>
        <begin position="1574"/>
        <end position="1596"/>
    </location>
</feature>
<dbReference type="Pfam" id="PF00415">
    <property type="entry name" value="RCC1"/>
    <property type="match status" value="2"/>
</dbReference>
<dbReference type="PANTHER" id="PTHR22872:SF2">
    <property type="entry name" value="INHIBITOR OF BRUTON TYROSINE KINASE"/>
    <property type="match status" value="1"/>
</dbReference>
<feature type="region of interest" description="Disordered" evidence="3">
    <location>
        <begin position="1154"/>
        <end position="1177"/>
    </location>
</feature>
<dbReference type="Gene3D" id="1.25.40.20">
    <property type="entry name" value="Ankyrin repeat-containing domain"/>
    <property type="match status" value="1"/>
</dbReference>
<feature type="repeat" description="RCC1" evidence="2">
    <location>
        <begin position="397"/>
        <end position="457"/>
    </location>
</feature>